<evidence type="ECO:0000313" key="2">
    <source>
        <dbReference type="Proteomes" id="UP000204551"/>
    </source>
</evidence>
<name>A0A221V4R9_9FLAO</name>
<reference evidence="1 2" key="1">
    <citation type="submission" date="2017-07" db="EMBL/GenBank/DDBJ databases">
        <title>Genome Sequence of Arenibacter algicola Strain SMS7 Isolated from a culture of the Diatom Skeletonema marinoi.</title>
        <authorList>
            <person name="Topel M."/>
            <person name="Pinder M.I.M."/>
            <person name="Johansson O.N."/>
            <person name="Kourtchenko O."/>
            <person name="Godhe A."/>
            <person name="Clarke A.K."/>
        </authorList>
    </citation>
    <scope>NUCLEOTIDE SEQUENCE [LARGE SCALE GENOMIC DNA]</scope>
    <source>
        <strain evidence="1 2">SMS7</strain>
        <plasmid evidence="2">Plasmid psms7</plasmid>
    </source>
</reference>
<keyword evidence="1" id="KW-0614">Plasmid</keyword>
<dbReference type="EMBL" id="CP022516">
    <property type="protein sequence ID" value="ASO08398.1"/>
    <property type="molecule type" value="Genomic_DNA"/>
</dbReference>
<geneLocation type="plasmid" evidence="2">
    <name>psms7</name>
</geneLocation>
<dbReference type="AlphaFoldDB" id="A0A221V4R9"/>
<dbReference type="RefSeq" id="WP_157731026.1">
    <property type="nucleotide sequence ID" value="NZ_CP022516.1"/>
</dbReference>
<protein>
    <submittedName>
        <fullName evidence="1">Uncharacterized protein</fullName>
    </submittedName>
</protein>
<proteinExistence type="predicted"/>
<evidence type="ECO:0000313" key="1">
    <source>
        <dbReference type="EMBL" id="ASO08398.1"/>
    </source>
</evidence>
<dbReference type="Proteomes" id="UP000204551">
    <property type="component" value="Plasmid pSMS7"/>
</dbReference>
<dbReference type="KEGG" id="aalg:AREALGSMS7_05026"/>
<sequence>MDLYDFFMLNESEQTETLVQSGQLVAMKYNAITYLSLFSVSTFYVEFEWEKFTNRMVGKQIFKSGAELDKYLPDIDLVI</sequence>
<gene>
    <name evidence="1" type="ORF">AREALGSMS7_05026</name>
</gene>
<organism evidence="1 2">
    <name type="scientific">Arenibacter algicola</name>
    <dbReference type="NCBI Taxonomy" id="616991"/>
    <lineage>
        <taxon>Bacteria</taxon>
        <taxon>Pseudomonadati</taxon>
        <taxon>Bacteroidota</taxon>
        <taxon>Flavobacteriia</taxon>
        <taxon>Flavobacteriales</taxon>
        <taxon>Flavobacteriaceae</taxon>
        <taxon>Arenibacter</taxon>
    </lineage>
</organism>
<accession>A0A221V4R9</accession>